<reference evidence="2" key="1">
    <citation type="submission" date="2013-08" db="EMBL/GenBank/DDBJ databases">
        <title>Comparison of modified E. coli strains.</title>
        <authorList>
            <person name="Juergensen J."/>
            <person name="Bonge A."/>
            <person name="Streit W.R."/>
        </authorList>
    </citation>
    <scope>NUCLEOTIDE SEQUENCE</scope>
</reference>
<evidence type="ECO:0000256" key="1">
    <source>
        <dbReference type="SAM" id="MobiDB-lite"/>
    </source>
</evidence>
<dbReference type="AlphaFoldDB" id="A0A0H3U7D1"/>
<organism evidence="2">
    <name type="scientific">uncultured bacterium fosmid pJB16B1</name>
    <dbReference type="NCBI Taxonomy" id="1478054"/>
    <lineage>
        <taxon>Bacteria</taxon>
        <taxon>environmental samples</taxon>
    </lineage>
</organism>
<feature type="region of interest" description="Disordered" evidence="1">
    <location>
        <begin position="1"/>
        <end position="29"/>
    </location>
</feature>
<protein>
    <submittedName>
        <fullName evidence="2">Uncharacterized protein</fullName>
    </submittedName>
</protein>
<name>A0A0H3U7D1_9BACT</name>
<evidence type="ECO:0000313" key="2">
    <source>
        <dbReference type="EMBL" id="AIF26385.1"/>
    </source>
</evidence>
<feature type="compositionally biased region" description="Polar residues" evidence="1">
    <location>
        <begin position="1"/>
        <end position="20"/>
    </location>
</feature>
<accession>A0A0H3U7D1</accession>
<dbReference type="EMBL" id="KF540228">
    <property type="protein sequence ID" value="AIF26385.1"/>
    <property type="molecule type" value="Genomic_DNA"/>
</dbReference>
<proteinExistence type="predicted"/>
<sequence length="252" mass="28057">MSSSVENVNRDYTTFNPSRSTAEREREKMSKMVTVRNDYKTLVSEQYRTVCAKTGEFFREVVKFGALLNEVEGFIGEGQGRNGEGLKGWLAENCPDVNYNTAAGYKAMAAKCAKMIGGGVQALACLQGRDEVIEPGTQDVVDVEESFIEKRNALFEEVDSRRKLEQMWFEFLGAPRKPGRPVGTGPFAASGLKALTKENALEGMFENLTKLKIVLDKHRAVLMKYAPALKARHPNECADFAKVAKDYAKCFE</sequence>